<evidence type="ECO:0000256" key="1">
    <source>
        <dbReference type="ARBA" id="ARBA00009437"/>
    </source>
</evidence>
<feature type="domain" description="HTH lysR-type" evidence="5">
    <location>
        <begin position="1"/>
        <end position="58"/>
    </location>
</feature>
<dbReference type="CDD" id="cd08422">
    <property type="entry name" value="PBP2_CrgA_like"/>
    <property type="match status" value="1"/>
</dbReference>
<dbReference type="InterPro" id="IPR000847">
    <property type="entry name" value="LysR_HTH_N"/>
</dbReference>
<dbReference type="SUPFAM" id="SSF46785">
    <property type="entry name" value="Winged helix' DNA-binding domain"/>
    <property type="match status" value="1"/>
</dbReference>
<keyword evidence="4" id="KW-0804">Transcription</keyword>
<dbReference type="Gene3D" id="1.10.10.10">
    <property type="entry name" value="Winged helix-like DNA-binding domain superfamily/Winged helix DNA-binding domain"/>
    <property type="match status" value="1"/>
</dbReference>
<dbReference type="PROSITE" id="PS50931">
    <property type="entry name" value="HTH_LYSR"/>
    <property type="match status" value="1"/>
</dbReference>
<keyword evidence="2" id="KW-0805">Transcription regulation</keyword>
<evidence type="ECO:0000259" key="5">
    <source>
        <dbReference type="PROSITE" id="PS50931"/>
    </source>
</evidence>
<evidence type="ECO:0000313" key="6">
    <source>
        <dbReference type="EMBL" id="MCF2870523.1"/>
    </source>
</evidence>
<name>A0ABS9CTP0_9RHOB</name>
<comment type="caution">
    <text evidence="6">The sequence shown here is derived from an EMBL/GenBank/DDBJ whole genome shotgun (WGS) entry which is preliminary data.</text>
</comment>
<proteinExistence type="inferred from homology"/>
<keyword evidence="3" id="KW-0238">DNA-binding</keyword>
<keyword evidence="7" id="KW-1185">Reference proteome</keyword>
<accession>A0ABS9CTP0</accession>
<dbReference type="PANTHER" id="PTHR30537:SF5">
    <property type="entry name" value="HTH-TYPE TRANSCRIPTIONAL ACTIVATOR TTDR-RELATED"/>
    <property type="match status" value="1"/>
</dbReference>
<protein>
    <submittedName>
        <fullName evidence="6">LysR family transcriptional regulator</fullName>
    </submittedName>
</protein>
<dbReference type="EMBL" id="JAKGAQ010000001">
    <property type="protein sequence ID" value="MCF2870523.1"/>
    <property type="molecule type" value="Genomic_DNA"/>
</dbReference>
<sequence>MDTDSVRLFVLSAEKLNISAAGRELGMAPAVASARLAKLERTLGANLLRRSTRKVSLSLDGADFLPFAKEMIAQEDAALAALGMVKPSVSGTLRFAAPSTFAQSYIAPVLPKFLSQYPDITLDLRLSDTEFDLIEGSFDLALRNVAISDSSLKGRKLADDVRVLCASAAYLAEHGHLERPVDLAEHRLIAFKDFSTKGLVNVTGQKAQFDPKAAQARLLCDDGQSQKIATMAGAGVSINSMWSVHAELAKGDLVRVLPDYRLDQQTALWLVYPKSNVLTAKVRVFIDFLLDEVGATLPRFDEWRVAQANRN</sequence>
<evidence type="ECO:0000313" key="7">
    <source>
        <dbReference type="Proteomes" id="UP001200557"/>
    </source>
</evidence>
<dbReference type="PANTHER" id="PTHR30537">
    <property type="entry name" value="HTH-TYPE TRANSCRIPTIONAL REGULATOR"/>
    <property type="match status" value="1"/>
</dbReference>
<dbReference type="InterPro" id="IPR036390">
    <property type="entry name" value="WH_DNA-bd_sf"/>
</dbReference>
<dbReference type="InterPro" id="IPR058163">
    <property type="entry name" value="LysR-type_TF_proteobact-type"/>
</dbReference>
<dbReference type="Gene3D" id="3.40.190.290">
    <property type="match status" value="1"/>
</dbReference>
<dbReference type="RefSeq" id="WP_235224624.1">
    <property type="nucleotide sequence ID" value="NZ_JAKGAQ010000001.1"/>
</dbReference>
<evidence type="ECO:0000256" key="3">
    <source>
        <dbReference type="ARBA" id="ARBA00023125"/>
    </source>
</evidence>
<organism evidence="6 7">
    <name type="scientific">Octadecabacter dasysiphoniae</name>
    <dbReference type="NCBI Taxonomy" id="2909341"/>
    <lineage>
        <taxon>Bacteria</taxon>
        <taxon>Pseudomonadati</taxon>
        <taxon>Pseudomonadota</taxon>
        <taxon>Alphaproteobacteria</taxon>
        <taxon>Rhodobacterales</taxon>
        <taxon>Roseobacteraceae</taxon>
        <taxon>Octadecabacter</taxon>
    </lineage>
</organism>
<evidence type="ECO:0000256" key="2">
    <source>
        <dbReference type="ARBA" id="ARBA00023015"/>
    </source>
</evidence>
<evidence type="ECO:0000256" key="4">
    <source>
        <dbReference type="ARBA" id="ARBA00023163"/>
    </source>
</evidence>
<dbReference type="Pfam" id="PF00126">
    <property type="entry name" value="HTH_1"/>
    <property type="match status" value="1"/>
</dbReference>
<dbReference type="Pfam" id="PF03466">
    <property type="entry name" value="LysR_substrate"/>
    <property type="match status" value="1"/>
</dbReference>
<reference evidence="6 7" key="1">
    <citation type="submission" date="2022-01" db="EMBL/GenBank/DDBJ databases">
        <title>Octadecabacter sp. nov., isolated from a marine alga.</title>
        <authorList>
            <person name="Jin M.S."/>
            <person name="Kim H.M."/>
            <person name="Han D.M."/>
            <person name="Jung J.J."/>
            <person name="Jeon C.O."/>
        </authorList>
    </citation>
    <scope>NUCLEOTIDE SEQUENCE [LARGE SCALE GENOMIC DNA]</scope>
    <source>
        <strain evidence="6 7">G9-8</strain>
    </source>
</reference>
<gene>
    <name evidence="6" type="ORF">L0664_05540</name>
</gene>
<comment type="similarity">
    <text evidence="1">Belongs to the LysR transcriptional regulatory family.</text>
</comment>
<dbReference type="InterPro" id="IPR005119">
    <property type="entry name" value="LysR_subst-bd"/>
</dbReference>
<dbReference type="SUPFAM" id="SSF53850">
    <property type="entry name" value="Periplasmic binding protein-like II"/>
    <property type="match status" value="1"/>
</dbReference>
<dbReference type="InterPro" id="IPR036388">
    <property type="entry name" value="WH-like_DNA-bd_sf"/>
</dbReference>
<dbReference type="Proteomes" id="UP001200557">
    <property type="component" value="Unassembled WGS sequence"/>
</dbReference>